<sequence>PSKLFAMDSPYMPRYIDAKGIVMTLGMRRMLVMTEQAWLRNEAVLMVGETGGGKTSLAQAVGKGALLTINCHERTETADLLGRLRPRDNGGFGWADGVVISAMKAGVPLLIDEISLAEDSVLERLNPLFEEDRTLLLSDAGVEVHPVTAREGFQIIATMNPGGDYGKKELSKALRNRFTEVWSSCDYEGSELLEIFDSRLSTEIPKHLVCPELSPAELVINWIADFFKKYMHMFR</sequence>
<keyword evidence="2" id="KW-0067">ATP-binding</keyword>
<evidence type="ECO:0000256" key="2">
    <source>
        <dbReference type="ARBA" id="ARBA00022840"/>
    </source>
</evidence>
<dbReference type="SUPFAM" id="SSF52540">
    <property type="entry name" value="P-loop containing nucleoside triphosphate hydrolases"/>
    <property type="match status" value="1"/>
</dbReference>
<dbReference type="GO" id="GO:0030687">
    <property type="term" value="C:preribosome, large subunit precursor"/>
    <property type="evidence" value="ECO:0007669"/>
    <property type="project" value="TreeGrafter"/>
</dbReference>
<dbReference type="FunFam" id="3.40.50.300:FF:001500">
    <property type="entry name" value="Dynein-related AAA-type ATPase"/>
    <property type="match status" value="1"/>
</dbReference>
<reference evidence="4 5" key="1">
    <citation type="submission" date="2015-09" db="EMBL/GenBank/DDBJ databases">
        <title>Draft genome of the parasitic nematode Teladorsagia circumcincta isolate WARC Sus (inbred).</title>
        <authorList>
            <person name="Mitreva M."/>
        </authorList>
    </citation>
    <scope>NUCLEOTIDE SEQUENCE [LARGE SCALE GENOMIC DNA]</scope>
    <source>
        <strain evidence="4 5">S</strain>
    </source>
</reference>
<dbReference type="Pfam" id="PF07728">
    <property type="entry name" value="AAA_5"/>
    <property type="match status" value="1"/>
</dbReference>
<organism evidence="4 5">
    <name type="scientific">Teladorsagia circumcincta</name>
    <name type="common">Brown stomach worm</name>
    <name type="synonym">Ostertagia circumcincta</name>
    <dbReference type="NCBI Taxonomy" id="45464"/>
    <lineage>
        <taxon>Eukaryota</taxon>
        <taxon>Metazoa</taxon>
        <taxon>Ecdysozoa</taxon>
        <taxon>Nematoda</taxon>
        <taxon>Chromadorea</taxon>
        <taxon>Rhabditida</taxon>
        <taxon>Rhabditina</taxon>
        <taxon>Rhabditomorpha</taxon>
        <taxon>Strongyloidea</taxon>
        <taxon>Trichostrongylidae</taxon>
        <taxon>Teladorsagia</taxon>
    </lineage>
</organism>
<dbReference type="GO" id="GO:0000055">
    <property type="term" value="P:ribosomal large subunit export from nucleus"/>
    <property type="evidence" value="ECO:0007669"/>
    <property type="project" value="TreeGrafter"/>
</dbReference>
<dbReference type="CDD" id="cd00009">
    <property type="entry name" value="AAA"/>
    <property type="match status" value="1"/>
</dbReference>
<gene>
    <name evidence="4" type="ORF">TELCIR_24209</name>
</gene>
<proteinExistence type="predicted"/>
<dbReference type="InterPro" id="IPR027417">
    <property type="entry name" value="P-loop_NTPase"/>
</dbReference>
<dbReference type="EMBL" id="KZ396934">
    <property type="protein sequence ID" value="PIO54429.1"/>
    <property type="molecule type" value="Genomic_DNA"/>
</dbReference>
<feature type="non-terminal residue" evidence="4">
    <location>
        <position position="1"/>
    </location>
</feature>
<keyword evidence="5" id="KW-1185">Reference proteome</keyword>
<dbReference type="InterPro" id="IPR003593">
    <property type="entry name" value="AAA+_ATPase"/>
</dbReference>
<dbReference type="GO" id="GO:0005524">
    <property type="term" value="F:ATP binding"/>
    <property type="evidence" value="ECO:0007669"/>
    <property type="project" value="UniProtKB-KW"/>
</dbReference>
<dbReference type="SMART" id="SM00382">
    <property type="entry name" value="AAA"/>
    <property type="match status" value="1"/>
</dbReference>
<dbReference type="GO" id="GO:0016887">
    <property type="term" value="F:ATP hydrolysis activity"/>
    <property type="evidence" value="ECO:0007669"/>
    <property type="project" value="InterPro"/>
</dbReference>
<dbReference type="GO" id="GO:0000027">
    <property type="term" value="P:ribosomal large subunit assembly"/>
    <property type="evidence" value="ECO:0007669"/>
    <property type="project" value="TreeGrafter"/>
</dbReference>
<dbReference type="InterPro" id="IPR011704">
    <property type="entry name" value="ATPase_dyneun-rel_AAA"/>
</dbReference>
<evidence type="ECO:0000313" key="4">
    <source>
        <dbReference type="EMBL" id="PIO54429.1"/>
    </source>
</evidence>
<dbReference type="PANTHER" id="PTHR48103">
    <property type="entry name" value="MIDASIN-RELATED"/>
    <property type="match status" value="1"/>
</dbReference>
<keyword evidence="1" id="KW-0547">Nucleotide-binding</keyword>
<dbReference type="AlphaFoldDB" id="A0A2G9T8Z2"/>
<dbReference type="PANTHER" id="PTHR48103:SF2">
    <property type="entry name" value="MIDASIN"/>
    <property type="match status" value="1"/>
</dbReference>
<feature type="domain" description="AAA+ ATPase" evidence="3">
    <location>
        <begin position="40"/>
        <end position="188"/>
    </location>
</feature>
<evidence type="ECO:0000256" key="1">
    <source>
        <dbReference type="ARBA" id="ARBA00022741"/>
    </source>
</evidence>
<evidence type="ECO:0000313" key="5">
    <source>
        <dbReference type="Proteomes" id="UP000230423"/>
    </source>
</evidence>
<accession>A0A2G9T8Z2</accession>
<dbReference type="Proteomes" id="UP000230423">
    <property type="component" value="Unassembled WGS sequence"/>
</dbReference>
<protein>
    <submittedName>
        <fullName evidence="4">ATPase family protein</fullName>
    </submittedName>
</protein>
<dbReference type="Gene3D" id="3.40.50.300">
    <property type="entry name" value="P-loop containing nucleotide triphosphate hydrolases"/>
    <property type="match status" value="1"/>
</dbReference>
<dbReference type="OrthoDB" id="422220at2759"/>
<evidence type="ECO:0000259" key="3">
    <source>
        <dbReference type="SMART" id="SM00382"/>
    </source>
</evidence>
<name>A0A2G9T8Z2_TELCI</name>
<dbReference type="GO" id="GO:0005634">
    <property type="term" value="C:nucleus"/>
    <property type="evidence" value="ECO:0007669"/>
    <property type="project" value="TreeGrafter"/>
</dbReference>